<reference evidence="1" key="1">
    <citation type="submission" date="2021-09" db="EMBL/GenBank/DDBJ databases">
        <authorList>
            <person name="Martin H S."/>
        </authorList>
    </citation>
    <scope>NUCLEOTIDE SEQUENCE</scope>
</reference>
<accession>A0A8J2QKQ5</accession>
<sequence>MWRCRHPLSHLNASRFGNDDTKSCSFDFLLGHFLRFEELSAKKITTVSPPAAYTVAGRLEGAAFAAVAPAGRQHLVYYELAP</sequence>
<name>A0A8J2QKQ5_9NEOP</name>
<dbReference type="EMBL" id="CAKASE010000051">
    <property type="protein sequence ID" value="CAG9564510.1"/>
    <property type="molecule type" value="Genomic_DNA"/>
</dbReference>
<organism evidence="1 2">
    <name type="scientific">Danaus chrysippus</name>
    <name type="common">African queen</name>
    <dbReference type="NCBI Taxonomy" id="151541"/>
    <lineage>
        <taxon>Eukaryota</taxon>
        <taxon>Metazoa</taxon>
        <taxon>Ecdysozoa</taxon>
        <taxon>Arthropoda</taxon>
        <taxon>Hexapoda</taxon>
        <taxon>Insecta</taxon>
        <taxon>Pterygota</taxon>
        <taxon>Neoptera</taxon>
        <taxon>Endopterygota</taxon>
        <taxon>Lepidoptera</taxon>
        <taxon>Glossata</taxon>
        <taxon>Ditrysia</taxon>
        <taxon>Papilionoidea</taxon>
        <taxon>Nymphalidae</taxon>
        <taxon>Danainae</taxon>
        <taxon>Danaini</taxon>
        <taxon>Danaina</taxon>
        <taxon>Danaus</taxon>
        <taxon>Anosia</taxon>
    </lineage>
</organism>
<comment type="caution">
    <text evidence="1">The sequence shown here is derived from an EMBL/GenBank/DDBJ whole genome shotgun (WGS) entry which is preliminary data.</text>
</comment>
<protein>
    <submittedName>
        <fullName evidence="1">(African queen) hypothetical protein</fullName>
    </submittedName>
</protein>
<dbReference type="Proteomes" id="UP000789524">
    <property type="component" value="Unassembled WGS sequence"/>
</dbReference>
<gene>
    <name evidence="1" type="ORF">DCHRY22_LOCUS5494</name>
</gene>
<evidence type="ECO:0000313" key="2">
    <source>
        <dbReference type="Proteomes" id="UP000789524"/>
    </source>
</evidence>
<evidence type="ECO:0000313" key="1">
    <source>
        <dbReference type="EMBL" id="CAG9564510.1"/>
    </source>
</evidence>
<proteinExistence type="predicted"/>
<dbReference type="AlphaFoldDB" id="A0A8J2QKQ5"/>
<keyword evidence="2" id="KW-1185">Reference proteome</keyword>